<evidence type="ECO:0008006" key="3">
    <source>
        <dbReference type="Google" id="ProtNLM"/>
    </source>
</evidence>
<dbReference type="EMBL" id="LCDE01000001">
    <property type="protein sequence ID" value="KKS46638.1"/>
    <property type="molecule type" value="Genomic_DNA"/>
</dbReference>
<proteinExistence type="predicted"/>
<protein>
    <recommendedName>
        <fullName evidence="3">Phosphatidylglycerol lysyltransferase C-terminal domain-containing protein</fullName>
    </recommendedName>
</protein>
<comment type="caution">
    <text evidence="1">The sequence shown here is derived from an EMBL/GenBank/DDBJ whole genome shotgun (WGS) entry which is preliminary data.</text>
</comment>
<dbReference type="Gene3D" id="3.40.630.30">
    <property type="match status" value="1"/>
</dbReference>
<gene>
    <name evidence="1" type="ORF">UV10_C0001G0095</name>
</gene>
<dbReference type="Proteomes" id="UP000034951">
    <property type="component" value="Unassembled WGS sequence"/>
</dbReference>
<dbReference type="AlphaFoldDB" id="A0A0G1CAK1"/>
<name>A0A0G1CAK1_9BACT</name>
<organism evidence="1 2">
    <name type="scientific">Candidatus Azambacteria bacterium GW2011_GWA1_42_19</name>
    <dbReference type="NCBI Taxonomy" id="1618609"/>
    <lineage>
        <taxon>Bacteria</taxon>
        <taxon>Candidatus Azamiibacteriota</taxon>
    </lineage>
</organism>
<sequence>MEKFSKKYLKYFKNLPFSYFSNPIFLDFAGYLFYRNNKPVLLWQDLIYPHDFPSIFLPNDKSNWINCSIALATGEDIAKIKKENIEIKIQLPVATEFFYSTDTFINPKHDLLRRIKQFKNNYKYVIKKNYPIKKIQEFYKLWENQKERKNYSFEEDHNFFLYCVKNLKKYLIKQIYIEINGKLAGLAWGVFHPSDNWIGLHMKVNYKYKGLSRFLHHERAKLFKDRKLFTLGTGTREAGITQYKTELDPILKKEYFYILTGGKK</sequence>
<accession>A0A0G1CAK1</accession>
<evidence type="ECO:0000313" key="1">
    <source>
        <dbReference type="EMBL" id="KKS46638.1"/>
    </source>
</evidence>
<dbReference type="InterPro" id="IPR016181">
    <property type="entry name" value="Acyl_CoA_acyltransferase"/>
</dbReference>
<evidence type="ECO:0000313" key="2">
    <source>
        <dbReference type="Proteomes" id="UP000034951"/>
    </source>
</evidence>
<reference evidence="1 2" key="1">
    <citation type="journal article" date="2015" name="Nature">
        <title>rRNA introns, odd ribosomes, and small enigmatic genomes across a large radiation of phyla.</title>
        <authorList>
            <person name="Brown C.T."/>
            <person name="Hug L.A."/>
            <person name="Thomas B.C."/>
            <person name="Sharon I."/>
            <person name="Castelle C.J."/>
            <person name="Singh A."/>
            <person name="Wilkins M.J."/>
            <person name="Williams K.H."/>
            <person name="Banfield J.F."/>
        </authorList>
    </citation>
    <scope>NUCLEOTIDE SEQUENCE [LARGE SCALE GENOMIC DNA]</scope>
</reference>
<dbReference type="SUPFAM" id="SSF55729">
    <property type="entry name" value="Acyl-CoA N-acyltransferases (Nat)"/>
    <property type="match status" value="1"/>
</dbReference>